<feature type="region of interest" description="Disordered" evidence="8">
    <location>
        <begin position="461"/>
        <end position="494"/>
    </location>
</feature>
<feature type="compositionally biased region" description="Polar residues" evidence="8">
    <location>
        <begin position="462"/>
        <end position="481"/>
    </location>
</feature>
<comment type="similarity">
    <text evidence="7">Belongs to the protein kinase superfamily.</text>
</comment>
<evidence type="ECO:0000256" key="3">
    <source>
        <dbReference type="ARBA" id="ARBA00022741"/>
    </source>
</evidence>
<gene>
    <name evidence="10" type="ORF">O3M35_003574</name>
</gene>
<name>A0AAW1CNH8_9HEMI</name>
<sequence length="494" mass="56228">MLTNFRSKYKVHGKIGEGSFSEVLKCQDRHSGVCIAAKHLKKSFKSASHAAELPELIALRQLARHPNILHMIESHYESSTGRVTFIFELMDMSLYDMMKNRKRPIPETRAKNYLYQIVKGVAHIHHHGIFHRDIKPENILIKGELLKISDLGSVKGIYTRHPYTEYISTRWYRSPECLLTTGYYGPKMDVWAIGCVFFELLTLKPLFPGASELDQIAKINAVLGTPNPRLMAKFRKHKCRNISVCFPAKQGSGLNQLIPFISDGGREVMKQMIVYDPDSRSNIRRLTEHKYFLEVRDSYLKLTSMPGAIVKDSSKFTLAYRNPALLSYLTTEKRRKVKKKVPAKTHITPATTKLTEAKRNAILQQKLQKKQYELLHQEKFGKKQSSARSPIVPERTDTLTTSVKIEKSLDQMNFTFNLPSLDKLKARLNAQQNQMQFIGKGAGEGSQIKRLQPIPERKFTLKSGQSKQHGTVANTLKSKLTPSVRPKVLAKSPA</sequence>
<dbReference type="GO" id="GO:0005524">
    <property type="term" value="F:ATP binding"/>
    <property type="evidence" value="ECO:0007669"/>
    <property type="project" value="UniProtKB-UniRule"/>
</dbReference>
<evidence type="ECO:0000256" key="2">
    <source>
        <dbReference type="ARBA" id="ARBA00022679"/>
    </source>
</evidence>
<dbReference type="InterPro" id="IPR050117">
    <property type="entry name" value="MAPK"/>
</dbReference>
<reference evidence="10 11" key="1">
    <citation type="submission" date="2022-12" db="EMBL/GenBank/DDBJ databases">
        <title>Chromosome-level genome assembly of true bugs.</title>
        <authorList>
            <person name="Ma L."/>
            <person name="Li H."/>
        </authorList>
    </citation>
    <scope>NUCLEOTIDE SEQUENCE [LARGE SCALE GENOMIC DNA]</scope>
    <source>
        <strain evidence="10">Lab_2022b</strain>
    </source>
</reference>
<dbReference type="InterPro" id="IPR000719">
    <property type="entry name" value="Prot_kinase_dom"/>
</dbReference>
<dbReference type="Gene3D" id="1.10.510.10">
    <property type="entry name" value="Transferase(Phosphotransferase) domain 1"/>
    <property type="match status" value="1"/>
</dbReference>
<protein>
    <recommendedName>
        <fullName evidence="9">Protein kinase domain-containing protein</fullName>
    </recommendedName>
</protein>
<dbReference type="EMBL" id="JAPXFL010000012">
    <property type="protein sequence ID" value="KAK9499060.1"/>
    <property type="molecule type" value="Genomic_DNA"/>
</dbReference>
<dbReference type="PROSITE" id="PS00107">
    <property type="entry name" value="PROTEIN_KINASE_ATP"/>
    <property type="match status" value="1"/>
</dbReference>
<dbReference type="Pfam" id="PF00069">
    <property type="entry name" value="Pkinase"/>
    <property type="match status" value="1"/>
</dbReference>
<dbReference type="InterPro" id="IPR011009">
    <property type="entry name" value="Kinase-like_dom_sf"/>
</dbReference>
<feature type="domain" description="Protein kinase" evidence="9">
    <location>
        <begin position="9"/>
        <end position="292"/>
    </location>
</feature>
<keyword evidence="2" id="KW-0808">Transferase</keyword>
<dbReference type="AlphaFoldDB" id="A0AAW1CNH8"/>
<dbReference type="PROSITE" id="PS00108">
    <property type="entry name" value="PROTEIN_KINASE_ST"/>
    <property type="match status" value="1"/>
</dbReference>
<evidence type="ECO:0000256" key="7">
    <source>
        <dbReference type="RuleBase" id="RU000304"/>
    </source>
</evidence>
<evidence type="ECO:0000313" key="11">
    <source>
        <dbReference type="Proteomes" id="UP001461498"/>
    </source>
</evidence>
<evidence type="ECO:0000256" key="8">
    <source>
        <dbReference type="SAM" id="MobiDB-lite"/>
    </source>
</evidence>
<evidence type="ECO:0000256" key="4">
    <source>
        <dbReference type="ARBA" id="ARBA00022777"/>
    </source>
</evidence>
<organism evidence="10 11">
    <name type="scientific">Rhynocoris fuscipes</name>
    <dbReference type="NCBI Taxonomy" id="488301"/>
    <lineage>
        <taxon>Eukaryota</taxon>
        <taxon>Metazoa</taxon>
        <taxon>Ecdysozoa</taxon>
        <taxon>Arthropoda</taxon>
        <taxon>Hexapoda</taxon>
        <taxon>Insecta</taxon>
        <taxon>Pterygota</taxon>
        <taxon>Neoptera</taxon>
        <taxon>Paraneoptera</taxon>
        <taxon>Hemiptera</taxon>
        <taxon>Heteroptera</taxon>
        <taxon>Panheteroptera</taxon>
        <taxon>Cimicomorpha</taxon>
        <taxon>Reduviidae</taxon>
        <taxon>Harpactorinae</taxon>
        <taxon>Harpactorini</taxon>
        <taxon>Rhynocoris</taxon>
    </lineage>
</organism>
<dbReference type="SMART" id="SM00220">
    <property type="entry name" value="S_TKc"/>
    <property type="match status" value="1"/>
</dbReference>
<evidence type="ECO:0000313" key="10">
    <source>
        <dbReference type="EMBL" id="KAK9499060.1"/>
    </source>
</evidence>
<feature type="binding site" evidence="6">
    <location>
        <position position="38"/>
    </location>
    <ligand>
        <name>ATP</name>
        <dbReference type="ChEBI" id="CHEBI:30616"/>
    </ligand>
</feature>
<evidence type="ECO:0000256" key="5">
    <source>
        <dbReference type="ARBA" id="ARBA00022840"/>
    </source>
</evidence>
<dbReference type="PANTHER" id="PTHR24055">
    <property type="entry name" value="MITOGEN-ACTIVATED PROTEIN KINASE"/>
    <property type="match status" value="1"/>
</dbReference>
<dbReference type="Gene3D" id="3.30.200.20">
    <property type="entry name" value="Phosphorylase Kinase, domain 1"/>
    <property type="match status" value="1"/>
</dbReference>
<keyword evidence="4" id="KW-0418">Kinase</keyword>
<dbReference type="GO" id="GO:0004674">
    <property type="term" value="F:protein serine/threonine kinase activity"/>
    <property type="evidence" value="ECO:0007669"/>
    <property type="project" value="UniProtKB-KW"/>
</dbReference>
<accession>A0AAW1CNH8</accession>
<keyword evidence="5 6" id="KW-0067">ATP-binding</keyword>
<dbReference type="Proteomes" id="UP001461498">
    <property type="component" value="Unassembled WGS sequence"/>
</dbReference>
<keyword evidence="3 6" id="KW-0547">Nucleotide-binding</keyword>
<evidence type="ECO:0000259" key="9">
    <source>
        <dbReference type="PROSITE" id="PS50011"/>
    </source>
</evidence>
<proteinExistence type="inferred from homology"/>
<evidence type="ECO:0000256" key="1">
    <source>
        <dbReference type="ARBA" id="ARBA00022527"/>
    </source>
</evidence>
<keyword evidence="11" id="KW-1185">Reference proteome</keyword>
<evidence type="ECO:0000256" key="6">
    <source>
        <dbReference type="PROSITE-ProRule" id="PRU10141"/>
    </source>
</evidence>
<dbReference type="FunFam" id="1.10.510.10:FF:000624">
    <property type="entry name" value="Mitogen-activated protein kinase"/>
    <property type="match status" value="1"/>
</dbReference>
<dbReference type="InterPro" id="IPR017441">
    <property type="entry name" value="Protein_kinase_ATP_BS"/>
</dbReference>
<dbReference type="InterPro" id="IPR008271">
    <property type="entry name" value="Ser/Thr_kinase_AS"/>
</dbReference>
<dbReference type="SUPFAM" id="SSF56112">
    <property type="entry name" value="Protein kinase-like (PK-like)"/>
    <property type="match status" value="1"/>
</dbReference>
<keyword evidence="1 7" id="KW-0723">Serine/threonine-protein kinase</keyword>
<comment type="caution">
    <text evidence="10">The sequence shown here is derived from an EMBL/GenBank/DDBJ whole genome shotgun (WGS) entry which is preliminary data.</text>
</comment>
<dbReference type="PROSITE" id="PS50011">
    <property type="entry name" value="PROTEIN_KINASE_DOM"/>
    <property type="match status" value="1"/>
</dbReference>